<dbReference type="OrthoDB" id="638336at2759"/>
<dbReference type="PANTHER" id="PTHR23155:SF1228">
    <property type="entry name" value="NB-ARC DOMAIN CONTAINING PROTEIN, EXPRESSED"/>
    <property type="match status" value="1"/>
</dbReference>
<dbReference type="Pfam" id="PF00931">
    <property type="entry name" value="NB-ARC"/>
    <property type="match status" value="1"/>
</dbReference>
<feature type="region of interest" description="Disordered" evidence="10">
    <location>
        <begin position="178"/>
        <end position="294"/>
    </location>
</feature>
<comment type="caution">
    <text evidence="13">The sequence shown here is derived from an EMBL/GenBank/DDBJ whole genome shotgun (WGS) entry which is preliminary data.</text>
</comment>
<comment type="similarity">
    <text evidence="2">Belongs to the disease resistance NB-LRR family.</text>
</comment>
<evidence type="ECO:0000256" key="3">
    <source>
        <dbReference type="ARBA" id="ARBA00022614"/>
    </source>
</evidence>
<sequence>MDQIAKLKLELTFLSACLQLCYYISDGFNAEMSCISYEVHDLVQSLFHQSGDDMLVKLKDHVVPRLLENIDSCKISDHHFESNATMTDDQLVELLDALLVNLHYLPKVHAELLLPSRRTQYELLQNVFGNLRDFHDLIINGCIERKTIECVLPQFQLMAERVGHFCFVLLSYQLDKTDEKDVEDEDDKDEDEEDEEEDEDEDEDEENEDEDEEDEEDEDDENGEDEDEENEDEEDEDEDEEDQEDEDEDEEEDEDDENDENEEDEDEENEDDEDEEDKDDEEEDEENEKNEEDEYEVYSMLVHLLLKIISISLEVMHICSTNLKASKSAEVGRFIKQLLQASPDILREYVIHLQQHMINAITPSASARNIHVMIEFLLFILTDVSKAIIRQDKLFVLLERVGALIREVSIFIRNLEENSTNEENMKKISRASQDLLENIELLKKDLKHVFLKAPADSCQLCFPMSDGPLFMTLLLRNLNDFLNSNPDSVVLIEEEISWVNEDLEHIRSFFGNVEQELHRDLWTRVLDVAYEAEHAINSILARDRGLFQLIFLLPNTIEKIKLVKKEVQEKITKNTSINFANSHNTPVENKLSISSKIIIGFEEETEWIIRKLTSGPSEVDVISIVGMPGLGKTTLAYRVYNDKSVIGHFDVRAWCTIDQERNEKKLLQKIFNQVIGLKGSFNEDRIDNDVADKLWKHLFGKRYLILLDDLWDTATWDELTRPLYTIPSEFHKGSRVILTSRKNDVALHGKCHSASLDLRLLRPEESWELLEKRVFGEDHCPDELKDVGEKIAQKCDGLPLVLDLIGGVISRKEKKEALWLEVLNNLSSFIFKDEEEVMKVIQLSYGHLSDHLKPCFLYLASYPKDEDIDISLLKHLWSNEGLVEPNDLKSVEEVTDVYVDELISSSLVIVRGGRHTSCQINDLVHNFCSIKARMEKLFDLTSSIFLSSSSSSHLILRRRTIIYDE</sequence>
<evidence type="ECO:0000256" key="7">
    <source>
        <dbReference type="ARBA" id="ARBA00022840"/>
    </source>
</evidence>
<evidence type="ECO:0000256" key="9">
    <source>
        <dbReference type="ARBA" id="ARBA00023136"/>
    </source>
</evidence>
<dbReference type="Proteomes" id="UP000224567">
    <property type="component" value="Unassembled WGS sequence"/>
</dbReference>
<dbReference type="PRINTS" id="PR00364">
    <property type="entry name" value="DISEASERSIST"/>
</dbReference>
<evidence type="ECO:0000259" key="11">
    <source>
        <dbReference type="Pfam" id="PF00931"/>
    </source>
</evidence>
<evidence type="ECO:0000256" key="4">
    <source>
        <dbReference type="ARBA" id="ARBA00022737"/>
    </source>
</evidence>
<dbReference type="PANTHER" id="PTHR23155">
    <property type="entry name" value="DISEASE RESISTANCE PROTEIN RP"/>
    <property type="match status" value="1"/>
</dbReference>
<dbReference type="InterPro" id="IPR042197">
    <property type="entry name" value="Apaf_helical"/>
</dbReference>
<evidence type="ECO:0000313" key="14">
    <source>
        <dbReference type="Proteomes" id="UP000224567"/>
    </source>
</evidence>
<keyword evidence="6" id="KW-0611">Plant defense</keyword>
<keyword evidence="8" id="KW-0175">Coiled coil</keyword>
<keyword evidence="14" id="KW-1185">Reference proteome</keyword>
<dbReference type="InterPro" id="IPR036388">
    <property type="entry name" value="WH-like_DNA-bd_sf"/>
</dbReference>
<dbReference type="InterPro" id="IPR058922">
    <property type="entry name" value="WHD_DRP"/>
</dbReference>
<feature type="domain" description="NB-ARC" evidence="11">
    <location>
        <begin position="602"/>
        <end position="778"/>
    </location>
</feature>
<dbReference type="GO" id="GO:0005524">
    <property type="term" value="F:ATP binding"/>
    <property type="evidence" value="ECO:0007669"/>
    <property type="project" value="UniProtKB-KW"/>
</dbReference>
<evidence type="ECO:0000256" key="6">
    <source>
        <dbReference type="ARBA" id="ARBA00022821"/>
    </source>
</evidence>
<gene>
    <name evidence="13" type="ORF">CQW23_13205</name>
</gene>
<dbReference type="CDD" id="cd14798">
    <property type="entry name" value="RX-CC_like"/>
    <property type="match status" value="1"/>
</dbReference>
<keyword evidence="7" id="KW-0067">ATP-binding</keyword>
<evidence type="ECO:0000313" key="13">
    <source>
        <dbReference type="EMBL" id="PHT48997.1"/>
    </source>
</evidence>
<dbReference type="Pfam" id="PF23559">
    <property type="entry name" value="WHD_DRP"/>
    <property type="match status" value="1"/>
</dbReference>
<dbReference type="AlphaFoldDB" id="A0A2G2WUT1"/>
<comment type="subcellular location">
    <subcellularLocation>
        <location evidence="1">Membrane</location>
        <topology evidence="1">Peripheral membrane protein</topology>
    </subcellularLocation>
</comment>
<evidence type="ECO:0000256" key="2">
    <source>
        <dbReference type="ARBA" id="ARBA00008894"/>
    </source>
</evidence>
<feature type="domain" description="Disease resistance protein winged helix" evidence="12">
    <location>
        <begin position="862"/>
        <end position="927"/>
    </location>
</feature>
<evidence type="ECO:0000256" key="8">
    <source>
        <dbReference type="ARBA" id="ARBA00023054"/>
    </source>
</evidence>
<keyword evidence="9" id="KW-0472">Membrane</keyword>
<evidence type="ECO:0000259" key="12">
    <source>
        <dbReference type="Pfam" id="PF23559"/>
    </source>
</evidence>
<dbReference type="GO" id="GO:0098542">
    <property type="term" value="P:defense response to other organism"/>
    <property type="evidence" value="ECO:0007669"/>
    <property type="project" value="TreeGrafter"/>
</dbReference>
<keyword evidence="4" id="KW-0677">Repeat</keyword>
<dbReference type="Gene3D" id="1.10.8.430">
    <property type="entry name" value="Helical domain of apoptotic protease-activating factors"/>
    <property type="match status" value="1"/>
</dbReference>
<dbReference type="FunFam" id="3.40.50.300:FF:001091">
    <property type="entry name" value="Probable disease resistance protein At1g61300"/>
    <property type="match status" value="1"/>
</dbReference>
<organism evidence="13 14">
    <name type="scientific">Capsicum baccatum</name>
    <name type="common">Peruvian pepper</name>
    <dbReference type="NCBI Taxonomy" id="33114"/>
    <lineage>
        <taxon>Eukaryota</taxon>
        <taxon>Viridiplantae</taxon>
        <taxon>Streptophyta</taxon>
        <taxon>Embryophyta</taxon>
        <taxon>Tracheophyta</taxon>
        <taxon>Spermatophyta</taxon>
        <taxon>Magnoliopsida</taxon>
        <taxon>eudicotyledons</taxon>
        <taxon>Gunneridae</taxon>
        <taxon>Pentapetalae</taxon>
        <taxon>asterids</taxon>
        <taxon>lamiids</taxon>
        <taxon>Solanales</taxon>
        <taxon>Solanaceae</taxon>
        <taxon>Solanoideae</taxon>
        <taxon>Capsiceae</taxon>
        <taxon>Capsicum</taxon>
    </lineage>
</organism>
<evidence type="ECO:0000256" key="10">
    <source>
        <dbReference type="SAM" id="MobiDB-lite"/>
    </source>
</evidence>
<dbReference type="SUPFAM" id="SSF48371">
    <property type="entry name" value="ARM repeat"/>
    <property type="match status" value="1"/>
</dbReference>
<evidence type="ECO:0000256" key="5">
    <source>
        <dbReference type="ARBA" id="ARBA00022741"/>
    </source>
</evidence>
<proteinExistence type="inferred from homology"/>
<feature type="compositionally biased region" description="Acidic residues" evidence="10">
    <location>
        <begin position="180"/>
        <end position="294"/>
    </location>
</feature>
<accession>A0A2G2WUT1</accession>
<dbReference type="InterPro" id="IPR016024">
    <property type="entry name" value="ARM-type_fold"/>
</dbReference>
<dbReference type="InterPro" id="IPR044974">
    <property type="entry name" value="Disease_R_plants"/>
</dbReference>
<evidence type="ECO:0000256" key="1">
    <source>
        <dbReference type="ARBA" id="ARBA00004170"/>
    </source>
</evidence>
<dbReference type="GO" id="GO:0016020">
    <property type="term" value="C:membrane"/>
    <property type="evidence" value="ECO:0007669"/>
    <property type="project" value="UniProtKB-SubCell"/>
</dbReference>
<dbReference type="InterPro" id="IPR027417">
    <property type="entry name" value="P-loop_NTPase"/>
</dbReference>
<keyword evidence="3" id="KW-0433">Leucine-rich repeat</keyword>
<name>A0A2G2WUT1_CAPBA</name>
<dbReference type="InterPro" id="IPR002182">
    <property type="entry name" value="NB-ARC"/>
</dbReference>
<dbReference type="InterPro" id="IPR038005">
    <property type="entry name" value="RX-like_CC"/>
</dbReference>
<dbReference type="GO" id="GO:0043531">
    <property type="term" value="F:ADP binding"/>
    <property type="evidence" value="ECO:0007669"/>
    <property type="project" value="InterPro"/>
</dbReference>
<reference evidence="14" key="2">
    <citation type="journal article" date="2017" name="J. Anim. Genet.">
        <title>Multiple reference genome sequences of hot pepper reveal the massive evolution of plant disease resistance genes by retroduplication.</title>
        <authorList>
            <person name="Kim S."/>
            <person name="Park J."/>
            <person name="Yeom S.-I."/>
            <person name="Kim Y.-M."/>
            <person name="Seo E."/>
            <person name="Kim K.-T."/>
            <person name="Kim M.-S."/>
            <person name="Lee J.M."/>
            <person name="Cheong K."/>
            <person name="Shin H.-S."/>
            <person name="Kim S.-B."/>
            <person name="Han K."/>
            <person name="Lee J."/>
            <person name="Park M."/>
            <person name="Lee H.-A."/>
            <person name="Lee H.-Y."/>
            <person name="Lee Y."/>
            <person name="Oh S."/>
            <person name="Lee J.H."/>
            <person name="Choi E."/>
            <person name="Choi E."/>
            <person name="Lee S.E."/>
            <person name="Jeon J."/>
            <person name="Kim H."/>
            <person name="Choi G."/>
            <person name="Song H."/>
            <person name="Lee J."/>
            <person name="Lee S.-C."/>
            <person name="Kwon J.-K."/>
            <person name="Lee H.-Y."/>
            <person name="Koo N."/>
            <person name="Hong Y."/>
            <person name="Kim R.W."/>
            <person name="Kang W.-H."/>
            <person name="Huh J.H."/>
            <person name="Kang B.-C."/>
            <person name="Yang T.-J."/>
            <person name="Lee Y.-H."/>
            <person name="Bennetzen J.L."/>
            <person name="Choi D."/>
        </authorList>
    </citation>
    <scope>NUCLEOTIDE SEQUENCE [LARGE SCALE GENOMIC DNA]</scope>
    <source>
        <strain evidence="14">cv. PBC81</strain>
    </source>
</reference>
<reference evidence="13 14" key="1">
    <citation type="journal article" date="2017" name="Genome Biol.">
        <title>New reference genome sequences of hot pepper reveal the massive evolution of plant disease-resistance genes by retroduplication.</title>
        <authorList>
            <person name="Kim S."/>
            <person name="Park J."/>
            <person name="Yeom S.I."/>
            <person name="Kim Y.M."/>
            <person name="Seo E."/>
            <person name="Kim K.T."/>
            <person name="Kim M.S."/>
            <person name="Lee J.M."/>
            <person name="Cheong K."/>
            <person name="Shin H.S."/>
            <person name="Kim S.B."/>
            <person name="Han K."/>
            <person name="Lee J."/>
            <person name="Park M."/>
            <person name="Lee H.A."/>
            <person name="Lee H.Y."/>
            <person name="Lee Y."/>
            <person name="Oh S."/>
            <person name="Lee J.H."/>
            <person name="Choi E."/>
            <person name="Choi E."/>
            <person name="Lee S.E."/>
            <person name="Jeon J."/>
            <person name="Kim H."/>
            <person name="Choi G."/>
            <person name="Song H."/>
            <person name="Lee J."/>
            <person name="Lee S.C."/>
            <person name="Kwon J.K."/>
            <person name="Lee H.Y."/>
            <person name="Koo N."/>
            <person name="Hong Y."/>
            <person name="Kim R.W."/>
            <person name="Kang W.H."/>
            <person name="Huh J.H."/>
            <person name="Kang B.C."/>
            <person name="Yang T.J."/>
            <person name="Lee Y.H."/>
            <person name="Bennetzen J.L."/>
            <person name="Choi D."/>
        </authorList>
    </citation>
    <scope>NUCLEOTIDE SEQUENCE [LARGE SCALE GENOMIC DNA]</scope>
    <source>
        <strain evidence="14">cv. PBC81</strain>
    </source>
</reference>
<protein>
    <submittedName>
        <fullName evidence="13">Uncharacterized protein</fullName>
    </submittedName>
</protein>
<keyword evidence="5" id="KW-0547">Nucleotide-binding</keyword>
<dbReference type="Gene3D" id="3.40.50.300">
    <property type="entry name" value="P-loop containing nucleotide triphosphate hydrolases"/>
    <property type="match status" value="1"/>
</dbReference>
<dbReference type="EMBL" id="MLFT02000005">
    <property type="protein sequence ID" value="PHT48997.1"/>
    <property type="molecule type" value="Genomic_DNA"/>
</dbReference>
<dbReference type="SUPFAM" id="SSF52540">
    <property type="entry name" value="P-loop containing nucleoside triphosphate hydrolases"/>
    <property type="match status" value="1"/>
</dbReference>
<dbReference type="Gene3D" id="1.10.10.10">
    <property type="entry name" value="Winged helix-like DNA-binding domain superfamily/Winged helix DNA-binding domain"/>
    <property type="match status" value="1"/>
</dbReference>